<evidence type="ECO:0008006" key="5">
    <source>
        <dbReference type="Google" id="ProtNLM"/>
    </source>
</evidence>
<dbReference type="EMBL" id="CAMXCT010004557">
    <property type="protein sequence ID" value="CAI4009553.1"/>
    <property type="molecule type" value="Genomic_DNA"/>
</dbReference>
<comment type="caution">
    <text evidence="2">The sequence shown here is derived from an EMBL/GenBank/DDBJ whole genome shotgun (WGS) entry which is preliminary data.</text>
</comment>
<feature type="compositionally biased region" description="Low complexity" evidence="1">
    <location>
        <begin position="381"/>
        <end position="396"/>
    </location>
</feature>
<reference evidence="2" key="1">
    <citation type="submission" date="2022-10" db="EMBL/GenBank/DDBJ databases">
        <authorList>
            <person name="Chen Y."/>
            <person name="Dougan E. K."/>
            <person name="Chan C."/>
            <person name="Rhodes N."/>
            <person name="Thang M."/>
        </authorList>
    </citation>
    <scope>NUCLEOTIDE SEQUENCE</scope>
</reference>
<dbReference type="EMBL" id="CAMXCT020004557">
    <property type="protein sequence ID" value="CAL1162928.1"/>
    <property type="molecule type" value="Genomic_DNA"/>
</dbReference>
<evidence type="ECO:0000313" key="3">
    <source>
        <dbReference type="EMBL" id="CAL1162928.1"/>
    </source>
</evidence>
<feature type="region of interest" description="Disordered" evidence="1">
    <location>
        <begin position="374"/>
        <end position="402"/>
    </location>
</feature>
<sequence length="702" mass="79447">MSMTATLLPNGGFADRPGKQSLVLPIAKRVVPVIEETEDVPQADLEPPAKAETGSLHSRTLFSEAQDEVYVHNDWDEFRFKALQDIEDVAGLPVVVNKRFFLAVEHPMAVTKAVKISGPQWLDAWGGIQHLKTLAKPTEEVPWEYGFVMGTFQEVSQARRAFLAYLHAERPGRRSPMVHYNSWYDFYSYQDEGFNGGFKDPRPNETLISSLRPDKMSEGRCIERIQAFGEEMVKKRDTKLDSFLWDDGWDDPHSLWEFDHERFPARFDEVSKKAKDYGAGTGVWLSPWGGYGFTQEARVKFGKKKGYETNYNRNIQSEGFSLAGKKYQKAFHDTAMRFRREQGVNMFKFDGVAGNPTELAMEMEAMLRTIAALRNPKGSRSQGSTESTGSIGSTGSKEPGEEEDVWINLTTGTWPSPFFLLWADSIWRGGPDIATRPRDWFGPLRVADRLAIVEGRFKTPPLDQIGLDGLTGRQRWIRWRSMVVYILVVQRSTFFPLSQLMIHGVIVASHGDALHWGLNRFDAVDFTQEVWSFVAMGLQLQELYVAPRHMTSKAWDILAEGLKWSRRNAEVLRDSHWAFGDVSNQEVYCIASWDVQTSQGFLFFHNPQGVASRSMPFNLQEVLELPEAQRQLSFEVRLVKSAYRPAESGPVHPRLVSWNCTANFVGDDSASCRWDSQQLSRPCAGPGLVTVATVMSPTITTV</sequence>
<evidence type="ECO:0000313" key="2">
    <source>
        <dbReference type="EMBL" id="CAI4009553.1"/>
    </source>
</evidence>
<evidence type="ECO:0000256" key="1">
    <source>
        <dbReference type="SAM" id="MobiDB-lite"/>
    </source>
</evidence>
<name>A0A9P1GE02_9DINO</name>
<dbReference type="InterPro" id="IPR013785">
    <property type="entry name" value="Aldolase_TIM"/>
</dbReference>
<dbReference type="InterPro" id="IPR017853">
    <property type="entry name" value="GH"/>
</dbReference>
<gene>
    <name evidence="2" type="ORF">C1SCF055_LOCUS34905</name>
</gene>
<keyword evidence="4" id="KW-1185">Reference proteome</keyword>
<protein>
    <recommendedName>
        <fullName evidence="5">Enterotoxin</fullName>
    </recommendedName>
</protein>
<proteinExistence type="predicted"/>
<dbReference type="Proteomes" id="UP001152797">
    <property type="component" value="Unassembled WGS sequence"/>
</dbReference>
<dbReference type="AlphaFoldDB" id="A0A9P1GE02"/>
<accession>A0A9P1GE02</accession>
<dbReference type="Gene3D" id="3.20.20.70">
    <property type="entry name" value="Aldolase class I"/>
    <property type="match status" value="1"/>
</dbReference>
<evidence type="ECO:0000313" key="4">
    <source>
        <dbReference type="Proteomes" id="UP001152797"/>
    </source>
</evidence>
<dbReference type="EMBL" id="CAMXCT030004557">
    <property type="protein sequence ID" value="CAL4796865.1"/>
    <property type="molecule type" value="Genomic_DNA"/>
</dbReference>
<dbReference type="SUPFAM" id="SSF51445">
    <property type="entry name" value="(Trans)glycosidases"/>
    <property type="match status" value="1"/>
</dbReference>
<reference evidence="3" key="2">
    <citation type="submission" date="2024-04" db="EMBL/GenBank/DDBJ databases">
        <authorList>
            <person name="Chen Y."/>
            <person name="Shah S."/>
            <person name="Dougan E. K."/>
            <person name="Thang M."/>
            <person name="Chan C."/>
        </authorList>
    </citation>
    <scope>NUCLEOTIDE SEQUENCE [LARGE SCALE GENOMIC DNA]</scope>
</reference>
<dbReference type="OrthoDB" id="434835at2759"/>
<organism evidence="2">
    <name type="scientific">Cladocopium goreaui</name>
    <dbReference type="NCBI Taxonomy" id="2562237"/>
    <lineage>
        <taxon>Eukaryota</taxon>
        <taxon>Sar</taxon>
        <taxon>Alveolata</taxon>
        <taxon>Dinophyceae</taxon>
        <taxon>Suessiales</taxon>
        <taxon>Symbiodiniaceae</taxon>
        <taxon>Cladocopium</taxon>
    </lineage>
</organism>